<feature type="compositionally biased region" description="Acidic residues" evidence="1">
    <location>
        <begin position="340"/>
        <end position="357"/>
    </location>
</feature>
<dbReference type="AlphaFoldDB" id="A0A9N9LLZ8"/>
<evidence type="ECO:0000256" key="1">
    <source>
        <dbReference type="SAM" id="MobiDB-lite"/>
    </source>
</evidence>
<evidence type="ECO:0000313" key="2">
    <source>
        <dbReference type="EMBL" id="CAG8977629.1"/>
    </source>
</evidence>
<organism evidence="2 3">
    <name type="scientific">Hymenoscyphus albidus</name>
    <dbReference type="NCBI Taxonomy" id="595503"/>
    <lineage>
        <taxon>Eukaryota</taxon>
        <taxon>Fungi</taxon>
        <taxon>Dikarya</taxon>
        <taxon>Ascomycota</taxon>
        <taxon>Pezizomycotina</taxon>
        <taxon>Leotiomycetes</taxon>
        <taxon>Helotiales</taxon>
        <taxon>Helotiaceae</taxon>
        <taxon>Hymenoscyphus</taxon>
    </lineage>
</organism>
<dbReference type="Proteomes" id="UP000701801">
    <property type="component" value="Unassembled WGS sequence"/>
</dbReference>
<gene>
    <name evidence="2" type="ORF">HYALB_00012917</name>
</gene>
<comment type="caution">
    <text evidence="2">The sequence shown here is derived from an EMBL/GenBank/DDBJ whole genome shotgun (WGS) entry which is preliminary data.</text>
</comment>
<keyword evidence="3" id="KW-1185">Reference proteome</keyword>
<feature type="compositionally biased region" description="Polar residues" evidence="1">
    <location>
        <begin position="393"/>
        <end position="404"/>
    </location>
</feature>
<feature type="non-terminal residue" evidence="2">
    <location>
        <position position="1"/>
    </location>
</feature>
<dbReference type="EMBL" id="CAJVRM010000227">
    <property type="protein sequence ID" value="CAG8977629.1"/>
    <property type="molecule type" value="Genomic_DNA"/>
</dbReference>
<dbReference type="OrthoDB" id="10548989at2759"/>
<feature type="region of interest" description="Disordered" evidence="1">
    <location>
        <begin position="263"/>
        <end position="404"/>
    </location>
</feature>
<protein>
    <submittedName>
        <fullName evidence="2">Uncharacterized protein</fullName>
    </submittedName>
</protein>
<evidence type="ECO:0000313" key="3">
    <source>
        <dbReference type="Proteomes" id="UP000701801"/>
    </source>
</evidence>
<feature type="compositionally biased region" description="Acidic residues" evidence="1">
    <location>
        <begin position="290"/>
        <end position="300"/>
    </location>
</feature>
<name>A0A9N9LLZ8_9HELO</name>
<reference evidence="2" key="1">
    <citation type="submission" date="2021-07" db="EMBL/GenBank/DDBJ databases">
        <authorList>
            <person name="Durling M."/>
        </authorList>
    </citation>
    <scope>NUCLEOTIDE SEQUENCE</scope>
</reference>
<accession>A0A9N9LLZ8</accession>
<sequence length="404" mass="45692">LPNRWRRPVATVATQTPKNSQYCTPTQFSDEVKDQLMVLLGEGCLPTDTPSPEDEYKDLRALHQTYVEHCAKNQILGYTRFADGKKESRDLARSPPTFEEFQALLYHFMRRQETPWGLPPLLAVWKTQIWDIDSNTRSSRLRRYCGWIGADASRSDAAMLQDIVEWRENNLSQLDIRVFNQPVAIPLRAVDDPDRNQDPNSVKPTDRRRLIFEQDEEVVMYGPPMVKRAIGQDSEVYRIVIDLEGNAAAVPLSVIDRLSDLNNANDDKGIKPFDMILGRPPQRVQRYEESESSEDDDNDGDSLPPSSNSEEISDGERTPEPCAPPHARNPHATWSGLQGSDEEEEEEEDDDDDDEGDPDRSQSEGGSSRQQTRDSFDEADGVTPEQYGDDDGQGSQISYEVSEA</sequence>
<proteinExistence type="predicted"/>